<accession>D2PR75</accession>
<dbReference type="AlphaFoldDB" id="D2PR75"/>
<organism evidence="1 2">
    <name type="scientific">Kribbella flavida (strain DSM 17836 / JCM 10339 / NBRC 14399)</name>
    <dbReference type="NCBI Taxonomy" id="479435"/>
    <lineage>
        <taxon>Bacteria</taxon>
        <taxon>Bacillati</taxon>
        <taxon>Actinomycetota</taxon>
        <taxon>Actinomycetes</taxon>
        <taxon>Propionibacteriales</taxon>
        <taxon>Kribbellaceae</taxon>
        <taxon>Kribbella</taxon>
    </lineage>
</organism>
<dbReference type="EMBL" id="CP001736">
    <property type="protein sequence ID" value="ADB33023.1"/>
    <property type="molecule type" value="Genomic_DNA"/>
</dbReference>
<keyword evidence="2" id="KW-1185">Reference proteome</keyword>
<reference evidence="1 2" key="2">
    <citation type="journal article" date="2010" name="Stand. Genomic Sci.">
        <title>Complete genome sequence of Kribbella flavida type strain (IFO 14399).</title>
        <authorList>
            <person name="Pukall R."/>
            <person name="Lapidus A."/>
            <person name="Glavina Del Rio T."/>
            <person name="Copeland A."/>
            <person name="Tice H."/>
            <person name="Cheng J.-F."/>
            <person name="Lucas S."/>
            <person name="Chen F."/>
            <person name="Nolan M."/>
            <person name="LaButti K."/>
            <person name="Pati A."/>
            <person name="Ivanova N."/>
            <person name="Mavrommatis K."/>
            <person name="Mikhailova N."/>
            <person name="Pitluck S."/>
            <person name="Bruce D."/>
            <person name="Goodwin L."/>
            <person name="Land M."/>
            <person name="Hauser L."/>
            <person name="Chang Y.-J."/>
            <person name="Jeffries C.D."/>
            <person name="Chen A."/>
            <person name="Palaniappan K."/>
            <person name="Chain P."/>
            <person name="Rohde M."/>
            <person name="Goeker M."/>
            <person name="Bristow J."/>
            <person name="Eisen J.A."/>
            <person name="Markowitz V."/>
            <person name="Hugenholtz P."/>
            <person name="Kyrpides N.C."/>
            <person name="Klenk H.-P."/>
            <person name="Brettin T."/>
        </authorList>
    </citation>
    <scope>NUCLEOTIDE SEQUENCE [LARGE SCALE GENOMIC DNA]</scope>
    <source>
        <strain evidence="2">DSM 17836 / JCM 10339 / NBRC 14399</strain>
    </source>
</reference>
<name>D2PR75_KRIFD</name>
<dbReference type="Proteomes" id="UP000007967">
    <property type="component" value="Chromosome"/>
</dbReference>
<evidence type="ECO:0000313" key="2">
    <source>
        <dbReference type="Proteomes" id="UP000007967"/>
    </source>
</evidence>
<reference evidence="2" key="1">
    <citation type="submission" date="2009-09" db="EMBL/GenBank/DDBJ databases">
        <title>The complete genome of Kribbella flavida DSM 17836.</title>
        <authorList>
            <consortium name="US DOE Joint Genome Institute (JGI-PGF)"/>
            <person name="Lucas S."/>
            <person name="Copeland A."/>
            <person name="Lapidus A."/>
            <person name="Glavina del Rio T."/>
            <person name="Dalin E."/>
            <person name="Tice H."/>
            <person name="Bruce D."/>
            <person name="Goodwin L."/>
            <person name="Pitluck S."/>
            <person name="Kyrpides N."/>
            <person name="Mavromatis K."/>
            <person name="Ivanova N."/>
            <person name="Saunders E."/>
            <person name="Brettin T."/>
            <person name="Detter J.C."/>
            <person name="Han C."/>
            <person name="Larimer F."/>
            <person name="Land M."/>
            <person name="Hauser L."/>
            <person name="Markowitz V."/>
            <person name="Cheng J.-F."/>
            <person name="Hugenholtz P."/>
            <person name="Woyke T."/>
            <person name="Wu D."/>
            <person name="Pukall R."/>
            <person name="Klenk H.-P."/>
            <person name="Eisen J.A."/>
        </authorList>
    </citation>
    <scope>NUCLEOTIDE SEQUENCE [LARGE SCALE GENOMIC DNA]</scope>
    <source>
        <strain evidence="2">DSM 17836 / JCM 10339 / NBRC 14399</strain>
    </source>
</reference>
<proteinExistence type="predicted"/>
<gene>
    <name evidence="1" type="ordered locus">Kfla_3972</name>
</gene>
<evidence type="ECO:0000313" key="1">
    <source>
        <dbReference type="EMBL" id="ADB33023.1"/>
    </source>
</evidence>
<sequence length="124" mass="14187">MLSNVWHPGVMVGRFNVRPGNGDNDWSIWDNAANGQRGSGLSRQQARAEAADLELQYDAHGYRPPETVRRVDPPVPVERIWQPVGVVDAWVREDGRWVGRVRHADGEVSWVPEGELRKIEKRRR</sequence>
<dbReference type="HOGENOM" id="CLU_2012228_0_0_11"/>
<dbReference type="KEGG" id="kfl:Kfla_3972"/>
<dbReference type="OrthoDB" id="3825884at2"/>
<protein>
    <submittedName>
        <fullName evidence="1">Uncharacterized protein</fullName>
    </submittedName>
</protein>